<evidence type="ECO:0000313" key="2">
    <source>
        <dbReference type="EMBL" id="CAF4396075.1"/>
    </source>
</evidence>
<feature type="non-terminal residue" evidence="2">
    <location>
        <position position="1"/>
    </location>
</feature>
<feature type="region of interest" description="Disordered" evidence="1">
    <location>
        <begin position="1"/>
        <end position="40"/>
    </location>
</feature>
<gene>
    <name evidence="2" type="ORF">GIL414_LOCUS29938</name>
</gene>
<evidence type="ECO:0000256" key="1">
    <source>
        <dbReference type="SAM" id="MobiDB-lite"/>
    </source>
</evidence>
<comment type="caution">
    <text evidence="2">The sequence shown here is derived from an EMBL/GenBank/DDBJ whole genome shotgun (WGS) entry which is preliminary data.</text>
</comment>
<organism evidence="2 3">
    <name type="scientific">Rotaria magnacalcarata</name>
    <dbReference type="NCBI Taxonomy" id="392030"/>
    <lineage>
        <taxon>Eukaryota</taxon>
        <taxon>Metazoa</taxon>
        <taxon>Spiralia</taxon>
        <taxon>Gnathifera</taxon>
        <taxon>Rotifera</taxon>
        <taxon>Eurotatoria</taxon>
        <taxon>Bdelloidea</taxon>
        <taxon>Philodinida</taxon>
        <taxon>Philodinidae</taxon>
        <taxon>Rotaria</taxon>
    </lineage>
</organism>
<dbReference type="Proteomes" id="UP000681720">
    <property type="component" value="Unassembled WGS sequence"/>
</dbReference>
<name>A0A8S2VJJ1_9BILA</name>
<reference evidence="2" key="1">
    <citation type="submission" date="2021-02" db="EMBL/GenBank/DDBJ databases">
        <authorList>
            <person name="Nowell W R."/>
        </authorList>
    </citation>
    <scope>NUCLEOTIDE SEQUENCE</scope>
</reference>
<proteinExistence type="predicted"/>
<evidence type="ECO:0000313" key="3">
    <source>
        <dbReference type="Proteomes" id="UP000681720"/>
    </source>
</evidence>
<accession>A0A8S2VJJ1</accession>
<sequence>GEWDPTTRLEPPKSIPNKEDRLDRNKMNGVQQSNEPIHHEYELDSSLVTTGRYENNYYV</sequence>
<feature type="compositionally biased region" description="Basic and acidic residues" evidence="1">
    <location>
        <begin position="1"/>
        <end position="26"/>
    </location>
</feature>
<dbReference type="EMBL" id="CAJOBJ010055845">
    <property type="protein sequence ID" value="CAF4396075.1"/>
    <property type="molecule type" value="Genomic_DNA"/>
</dbReference>
<dbReference type="AlphaFoldDB" id="A0A8S2VJJ1"/>
<protein>
    <submittedName>
        <fullName evidence="2">Uncharacterized protein</fullName>
    </submittedName>
</protein>